<evidence type="ECO:0000313" key="1">
    <source>
        <dbReference type="EMBL" id="MFC7338455.1"/>
    </source>
</evidence>
<dbReference type="Proteomes" id="UP001596472">
    <property type="component" value="Unassembled WGS sequence"/>
</dbReference>
<evidence type="ECO:0000313" key="2">
    <source>
        <dbReference type="Proteomes" id="UP001596472"/>
    </source>
</evidence>
<organism evidence="1 2">
    <name type="scientific">Haloferula chungangensis</name>
    <dbReference type="NCBI Taxonomy" id="1048331"/>
    <lineage>
        <taxon>Bacteria</taxon>
        <taxon>Pseudomonadati</taxon>
        <taxon>Verrucomicrobiota</taxon>
        <taxon>Verrucomicrobiia</taxon>
        <taxon>Verrucomicrobiales</taxon>
        <taxon>Verrucomicrobiaceae</taxon>
        <taxon>Haloferula</taxon>
    </lineage>
</organism>
<sequence length="93" mass="10820">MLGYGRYGDIRLVELVNDLYATTWLPLRDHFTPVMKLVEKTRSGSKVTKKYDEPRTLCWTAPTFQRESKVSCELNASASIHWSSLSRSRRNLR</sequence>
<name>A0ABW2LA27_9BACT</name>
<dbReference type="RefSeq" id="WP_379713801.1">
    <property type="nucleotide sequence ID" value="NZ_JBHTBS010000008.1"/>
</dbReference>
<proteinExistence type="predicted"/>
<keyword evidence="2" id="KW-1185">Reference proteome</keyword>
<reference evidence="2" key="1">
    <citation type="journal article" date="2019" name="Int. J. Syst. Evol. Microbiol.">
        <title>The Global Catalogue of Microorganisms (GCM) 10K type strain sequencing project: providing services to taxonomists for standard genome sequencing and annotation.</title>
        <authorList>
            <consortium name="The Broad Institute Genomics Platform"/>
            <consortium name="The Broad Institute Genome Sequencing Center for Infectious Disease"/>
            <person name="Wu L."/>
            <person name="Ma J."/>
        </authorList>
    </citation>
    <scope>NUCLEOTIDE SEQUENCE [LARGE SCALE GENOMIC DNA]</scope>
    <source>
        <strain evidence="2">CGMCC 4.1467</strain>
    </source>
</reference>
<accession>A0ABW2LA27</accession>
<protein>
    <submittedName>
        <fullName evidence="1">Uncharacterized protein</fullName>
    </submittedName>
</protein>
<comment type="caution">
    <text evidence="1">The sequence shown here is derived from an EMBL/GenBank/DDBJ whole genome shotgun (WGS) entry which is preliminary data.</text>
</comment>
<gene>
    <name evidence="1" type="ORF">ACFQY0_14770</name>
</gene>
<dbReference type="EMBL" id="JBHTBS010000008">
    <property type="protein sequence ID" value="MFC7338455.1"/>
    <property type="molecule type" value="Genomic_DNA"/>
</dbReference>